<dbReference type="Pfam" id="PF13529">
    <property type="entry name" value="Peptidase_C39_2"/>
    <property type="match status" value="1"/>
</dbReference>
<dbReference type="InterPro" id="IPR011990">
    <property type="entry name" value="TPR-like_helical_dom_sf"/>
</dbReference>
<proteinExistence type="predicted"/>
<reference evidence="3" key="1">
    <citation type="journal article" date="2020" name="mSystems">
        <title>Genome- and Community-Level Interaction Insights into Carbon Utilization and Element Cycling Functions of Hydrothermarchaeota in Hydrothermal Sediment.</title>
        <authorList>
            <person name="Zhou Z."/>
            <person name="Liu Y."/>
            <person name="Xu W."/>
            <person name="Pan J."/>
            <person name="Luo Z.H."/>
            <person name="Li M."/>
        </authorList>
    </citation>
    <scope>NUCLEOTIDE SEQUENCE [LARGE SCALE GENOMIC DNA]</scope>
    <source>
        <strain evidence="3">SpSt-573</strain>
    </source>
</reference>
<feature type="region of interest" description="Disordered" evidence="1">
    <location>
        <begin position="77"/>
        <end position="97"/>
    </location>
</feature>
<gene>
    <name evidence="3" type="ORF">ENT37_01015</name>
</gene>
<dbReference type="SUPFAM" id="SSF48452">
    <property type="entry name" value="TPR-like"/>
    <property type="match status" value="1"/>
</dbReference>
<dbReference type="AlphaFoldDB" id="A0A7C4KI03"/>
<organism evidence="3">
    <name type="scientific">Anaerolinea thermolimosa</name>
    <dbReference type="NCBI Taxonomy" id="229919"/>
    <lineage>
        <taxon>Bacteria</taxon>
        <taxon>Bacillati</taxon>
        <taxon>Chloroflexota</taxon>
        <taxon>Anaerolineae</taxon>
        <taxon>Anaerolineales</taxon>
        <taxon>Anaerolineaceae</taxon>
        <taxon>Anaerolinea</taxon>
    </lineage>
</organism>
<evidence type="ECO:0000256" key="1">
    <source>
        <dbReference type="SAM" id="MobiDB-lite"/>
    </source>
</evidence>
<evidence type="ECO:0000259" key="2">
    <source>
        <dbReference type="Pfam" id="PF13529"/>
    </source>
</evidence>
<dbReference type="PROSITE" id="PS51257">
    <property type="entry name" value="PROKAR_LIPOPROTEIN"/>
    <property type="match status" value="1"/>
</dbReference>
<sequence length="431" mass="48486">MKWLKRLGILLMVVVVMGCLILAIPGVKERVLWHLQQWSVQAQYTFNPPEKQVFIPQSTFDDMIWATQTALAMANTPTVEPTPTVTPPPESPTLTPTLLPTPLPARVTLNGVKYYDQHGLWNYCAPANLAMALSFWGWSGDRTDVGKRVKPFEKDKNVMPYELADYVQEQTHLAVALRSGGNLDLLKGLIAGGFPVLVEKGAYMQDISGKISWMGHYAVVTGYDDSQQQFITQDSFYQANYPVSYADLEQGWRAFNFVFLVVYPPEREPEVMALLGPYADATQALTMALNRATSETSQLEGVNRFFAWYNRGTSLVGIQDYLGAAGAYDEAFRVYAELPEKQRPWRMLWYQTGPYFAYFYSGRYADVNNLATQTIEAASEPYIEESFYWRAKARQAMGDWDGAVSDLRTSLEYHPGFPPSLAALTDMGVSP</sequence>
<name>A0A7C4KI03_9CHLR</name>
<dbReference type="Gene3D" id="3.90.70.10">
    <property type="entry name" value="Cysteine proteinases"/>
    <property type="match status" value="1"/>
</dbReference>
<evidence type="ECO:0000313" key="3">
    <source>
        <dbReference type="EMBL" id="HGS20431.1"/>
    </source>
</evidence>
<feature type="domain" description="Peptidase C39-like" evidence="2">
    <location>
        <begin position="111"/>
        <end position="235"/>
    </location>
</feature>
<dbReference type="EMBL" id="DSYK01000049">
    <property type="protein sequence ID" value="HGS20431.1"/>
    <property type="molecule type" value="Genomic_DNA"/>
</dbReference>
<dbReference type="InterPro" id="IPR039564">
    <property type="entry name" value="Peptidase_C39-like"/>
</dbReference>
<comment type="caution">
    <text evidence="3">The sequence shown here is derived from an EMBL/GenBank/DDBJ whole genome shotgun (WGS) entry which is preliminary data.</text>
</comment>
<protein>
    <recommendedName>
        <fullName evidence="2">Peptidase C39-like domain-containing protein</fullName>
    </recommendedName>
</protein>
<accession>A0A7C4KI03</accession>
<dbReference type="Gene3D" id="1.25.40.10">
    <property type="entry name" value="Tetratricopeptide repeat domain"/>
    <property type="match status" value="1"/>
</dbReference>